<feature type="transmembrane region" description="Helical" evidence="6">
    <location>
        <begin position="236"/>
        <end position="254"/>
    </location>
</feature>
<proteinExistence type="inferred from homology"/>
<feature type="transmembrane region" description="Helical" evidence="6">
    <location>
        <begin position="88"/>
        <end position="110"/>
    </location>
</feature>
<dbReference type="EMBL" id="CP144918">
    <property type="protein sequence ID" value="WWA46606.1"/>
    <property type="molecule type" value="Genomic_DNA"/>
</dbReference>
<evidence type="ECO:0000256" key="4">
    <source>
        <dbReference type="ARBA" id="ARBA00022989"/>
    </source>
</evidence>
<evidence type="ECO:0000259" key="7">
    <source>
        <dbReference type="Pfam" id="PF00892"/>
    </source>
</evidence>
<dbReference type="SUPFAM" id="SSF103481">
    <property type="entry name" value="Multidrug resistance efflux transporter EmrE"/>
    <property type="match status" value="2"/>
</dbReference>
<comment type="similarity">
    <text evidence="2">Belongs to the EamA transporter family.</text>
</comment>
<feature type="transmembrane region" description="Helical" evidence="6">
    <location>
        <begin position="173"/>
        <end position="190"/>
    </location>
</feature>
<feature type="transmembrane region" description="Helical" evidence="6">
    <location>
        <begin position="140"/>
        <end position="161"/>
    </location>
</feature>
<dbReference type="InterPro" id="IPR037185">
    <property type="entry name" value="EmrE-like"/>
</dbReference>
<evidence type="ECO:0000256" key="6">
    <source>
        <dbReference type="SAM" id="Phobius"/>
    </source>
</evidence>
<dbReference type="PANTHER" id="PTHR32322">
    <property type="entry name" value="INNER MEMBRANE TRANSPORTER"/>
    <property type="match status" value="1"/>
</dbReference>
<accession>A0ABZ2D5T9</accession>
<feature type="transmembrane region" description="Helical" evidence="6">
    <location>
        <begin position="60"/>
        <end position="82"/>
    </location>
</feature>
<evidence type="ECO:0000256" key="5">
    <source>
        <dbReference type="ARBA" id="ARBA00023136"/>
    </source>
</evidence>
<feature type="transmembrane region" description="Helical" evidence="6">
    <location>
        <begin position="202"/>
        <end position="224"/>
    </location>
</feature>
<feature type="transmembrane region" description="Helical" evidence="6">
    <location>
        <begin position="260"/>
        <end position="279"/>
    </location>
</feature>
<dbReference type="InterPro" id="IPR050638">
    <property type="entry name" value="AA-Vitamin_Transporters"/>
</dbReference>
<evidence type="ECO:0000256" key="3">
    <source>
        <dbReference type="ARBA" id="ARBA00022692"/>
    </source>
</evidence>
<keyword evidence="9" id="KW-1185">Reference proteome</keyword>
<sequence length="295" mass="30658">MPVRAVAILVLCNVVWALNVVVSKIAVDQLGAPPLAYAFARSALVMIVLLPLLRPLPSGLGRIMLVGLAISGGSFALLFMGLETASPSSAGVVSLSGAPMTVLFAILFLGERVRWRRGLGIALAFGGVSISVMSDSALEAGPGLMLVFASAAVGALGSVFVKRIEISSIRLQAWAAVASSVVLLPLSLAIESDQLAAFAREPLLLAGCVIFAGLVVSVGAHTAYFRILQENDTNAVVPMTLLTPLFTIALGAWLTGDPVGYRLLLGGAIAIAGVAIILIRPSDTFTKRFLVRSRL</sequence>
<reference evidence="8 9" key="1">
    <citation type="submission" date="2024-02" db="EMBL/GenBank/DDBJ databases">
        <title>The whole genome sequence of five bacterial samples isolated from Abu Dhabi Sabkha-shore region.</title>
        <authorList>
            <person name="Sudalaimuthuasari N."/>
            <person name="Sarfraz B."/>
            <person name="Tuyisabe J.D."/>
            <person name="Mugisha Ntwali L.D.M."/>
            <person name="Ali A.I.A.A."/>
            <person name="Almansoori S.Z.A."/>
            <person name="Alajami H.S.A."/>
            <person name="Almeqbaali A.A.S."/>
            <person name="Kundu B."/>
            <person name="Saeed E.E."/>
            <person name="Sukumarinath V."/>
            <person name="Mishra A.K."/>
            <person name="Hazzouri K.M."/>
            <person name="Almaskari R."/>
            <person name="Sharma A.K."/>
            <person name="Amiri K.M.A."/>
        </authorList>
    </citation>
    <scope>NUCLEOTIDE SEQUENCE [LARGE SCALE GENOMIC DNA]</scope>
    <source>
        <strain evidence="9">kcgeb_sd</strain>
    </source>
</reference>
<feature type="domain" description="EamA" evidence="7">
    <location>
        <begin position="6"/>
        <end position="132"/>
    </location>
</feature>
<feature type="transmembrane region" description="Helical" evidence="6">
    <location>
        <begin position="117"/>
        <end position="134"/>
    </location>
</feature>
<evidence type="ECO:0000256" key="2">
    <source>
        <dbReference type="ARBA" id="ARBA00007362"/>
    </source>
</evidence>
<evidence type="ECO:0000256" key="1">
    <source>
        <dbReference type="ARBA" id="ARBA00004141"/>
    </source>
</evidence>
<dbReference type="Pfam" id="PF00892">
    <property type="entry name" value="EamA"/>
    <property type="match status" value="2"/>
</dbReference>
<comment type="subcellular location">
    <subcellularLocation>
        <location evidence="1">Membrane</location>
        <topology evidence="1">Multi-pass membrane protein</topology>
    </subcellularLocation>
</comment>
<evidence type="ECO:0000313" key="9">
    <source>
        <dbReference type="Proteomes" id="UP001335183"/>
    </source>
</evidence>
<dbReference type="PANTHER" id="PTHR32322:SF2">
    <property type="entry name" value="EAMA DOMAIN-CONTAINING PROTEIN"/>
    <property type="match status" value="1"/>
</dbReference>
<evidence type="ECO:0000313" key="8">
    <source>
        <dbReference type="EMBL" id="WWA46606.1"/>
    </source>
</evidence>
<keyword evidence="5 6" id="KW-0472">Membrane</keyword>
<dbReference type="RefSeq" id="WP_338445505.1">
    <property type="nucleotide sequence ID" value="NZ_CP144918.1"/>
</dbReference>
<keyword evidence="3 6" id="KW-0812">Transmembrane</keyword>
<feature type="transmembrane region" description="Helical" evidence="6">
    <location>
        <begin position="33"/>
        <end position="53"/>
    </location>
</feature>
<gene>
    <name evidence="8" type="ORF">V5F89_10005</name>
</gene>
<dbReference type="Proteomes" id="UP001335183">
    <property type="component" value="Chromosome"/>
</dbReference>
<dbReference type="InterPro" id="IPR000620">
    <property type="entry name" value="EamA_dom"/>
</dbReference>
<protein>
    <submittedName>
        <fullName evidence="8">EamA family transporter</fullName>
    </submittedName>
</protein>
<feature type="domain" description="EamA" evidence="7">
    <location>
        <begin position="142"/>
        <end position="278"/>
    </location>
</feature>
<organism evidence="8 9">
    <name type="scientific">Pelagerythrobacter marensis</name>
    <dbReference type="NCBI Taxonomy" id="543877"/>
    <lineage>
        <taxon>Bacteria</taxon>
        <taxon>Pseudomonadati</taxon>
        <taxon>Pseudomonadota</taxon>
        <taxon>Alphaproteobacteria</taxon>
        <taxon>Sphingomonadales</taxon>
        <taxon>Erythrobacteraceae</taxon>
        <taxon>Pelagerythrobacter</taxon>
    </lineage>
</organism>
<keyword evidence="4 6" id="KW-1133">Transmembrane helix</keyword>
<name>A0ABZ2D5T9_9SPHN</name>